<dbReference type="GO" id="GO:0012505">
    <property type="term" value="C:endomembrane system"/>
    <property type="evidence" value="ECO:0007669"/>
    <property type="project" value="TreeGrafter"/>
</dbReference>
<dbReference type="OrthoDB" id="6412627at2759"/>
<keyword evidence="1" id="KW-0472">Membrane</keyword>
<dbReference type="GO" id="GO:0047372">
    <property type="term" value="F:monoacylglycerol lipase activity"/>
    <property type="evidence" value="ECO:0007669"/>
    <property type="project" value="TreeGrafter"/>
</dbReference>
<dbReference type="GO" id="GO:0052651">
    <property type="term" value="P:monoacylglycerol catabolic process"/>
    <property type="evidence" value="ECO:0007669"/>
    <property type="project" value="TreeGrafter"/>
</dbReference>
<feature type="domain" description="AB hydrolase-1" evidence="2">
    <location>
        <begin position="244"/>
        <end position="360"/>
    </location>
</feature>
<dbReference type="InterPro" id="IPR054518">
    <property type="entry name" value="ABHD16_N"/>
</dbReference>
<evidence type="ECO:0000313" key="4">
    <source>
        <dbReference type="EMBL" id="CAG9789017.1"/>
    </source>
</evidence>
<keyword evidence="1" id="KW-1133">Transmembrane helix</keyword>
<dbReference type="InterPro" id="IPR000073">
    <property type="entry name" value="AB_hydrolase_1"/>
</dbReference>
<dbReference type="GO" id="GO:0004620">
    <property type="term" value="F:phospholipase activity"/>
    <property type="evidence" value="ECO:0007669"/>
    <property type="project" value="TreeGrafter"/>
</dbReference>
<keyword evidence="5" id="KW-1185">Reference proteome</keyword>
<feature type="transmembrane region" description="Helical" evidence="1">
    <location>
        <begin position="73"/>
        <end position="92"/>
    </location>
</feature>
<evidence type="ECO:0000259" key="3">
    <source>
        <dbReference type="Pfam" id="PF22990"/>
    </source>
</evidence>
<dbReference type="GO" id="GO:0006660">
    <property type="term" value="P:phosphatidylserine catabolic process"/>
    <property type="evidence" value="ECO:0007669"/>
    <property type="project" value="TreeGrafter"/>
</dbReference>
<name>A0A9N9R3W0_9NEOP</name>
<dbReference type="Pfam" id="PF22990">
    <property type="entry name" value="ABHD16_N"/>
    <property type="match status" value="1"/>
</dbReference>
<dbReference type="InterPro" id="IPR029058">
    <property type="entry name" value="AB_hydrolase_fold"/>
</dbReference>
<dbReference type="Pfam" id="PF00561">
    <property type="entry name" value="Abhydrolase_1"/>
    <property type="match status" value="1"/>
</dbReference>
<keyword evidence="1" id="KW-0812">Transmembrane</keyword>
<gene>
    <name evidence="4" type="ORF">DIATSA_LOCUS6785</name>
</gene>
<proteinExistence type="predicted"/>
<reference evidence="4" key="1">
    <citation type="submission" date="2021-12" db="EMBL/GenBank/DDBJ databases">
        <authorList>
            <person name="King R."/>
        </authorList>
    </citation>
    <scope>NUCLEOTIDE SEQUENCE</scope>
</reference>
<reference evidence="4" key="2">
    <citation type="submission" date="2022-10" db="EMBL/GenBank/DDBJ databases">
        <authorList>
            <consortium name="ENA_rothamsted_submissions"/>
            <consortium name="culmorum"/>
            <person name="King R."/>
        </authorList>
    </citation>
    <scope>NUCLEOTIDE SEQUENCE</scope>
</reference>
<feature type="transmembrane region" description="Helical" evidence="1">
    <location>
        <begin position="44"/>
        <end position="61"/>
    </location>
</feature>
<accession>A0A9N9R3W0</accession>
<dbReference type="PANTHER" id="PTHR12277:SF72">
    <property type="entry name" value="BAT5L PROTEIN"/>
    <property type="match status" value="1"/>
</dbReference>
<evidence type="ECO:0000259" key="2">
    <source>
        <dbReference type="Pfam" id="PF00561"/>
    </source>
</evidence>
<protein>
    <submittedName>
        <fullName evidence="4">Uncharacterized protein</fullName>
    </submittedName>
</protein>
<dbReference type="SUPFAM" id="SSF53474">
    <property type="entry name" value="alpha/beta-Hydrolases"/>
    <property type="match status" value="1"/>
</dbReference>
<feature type="domain" description="Phosphatidylserine Lipase ABHD16 N-terminal" evidence="3">
    <location>
        <begin position="4"/>
        <end position="129"/>
    </location>
</feature>
<dbReference type="PANTHER" id="PTHR12277">
    <property type="entry name" value="ALPHA/BETA HYDROLASE DOMAIN-CONTAINING PROTEIN"/>
    <property type="match status" value="1"/>
</dbReference>
<dbReference type="Gene3D" id="3.40.50.1820">
    <property type="entry name" value="alpha/beta hydrolase"/>
    <property type="match status" value="1"/>
</dbReference>
<dbReference type="Proteomes" id="UP001153714">
    <property type="component" value="Chromosome 2"/>
</dbReference>
<organism evidence="4 5">
    <name type="scientific">Diatraea saccharalis</name>
    <name type="common">sugarcane borer</name>
    <dbReference type="NCBI Taxonomy" id="40085"/>
    <lineage>
        <taxon>Eukaryota</taxon>
        <taxon>Metazoa</taxon>
        <taxon>Ecdysozoa</taxon>
        <taxon>Arthropoda</taxon>
        <taxon>Hexapoda</taxon>
        <taxon>Insecta</taxon>
        <taxon>Pterygota</taxon>
        <taxon>Neoptera</taxon>
        <taxon>Endopterygota</taxon>
        <taxon>Lepidoptera</taxon>
        <taxon>Glossata</taxon>
        <taxon>Ditrysia</taxon>
        <taxon>Pyraloidea</taxon>
        <taxon>Crambidae</taxon>
        <taxon>Crambinae</taxon>
        <taxon>Diatraea</taxon>
    </lineage>
</organism>
<evidence type="ECO:0000313" key="5">
    <source>
        <dbReference type="Proteomes" id="UP001153714"/>
    </source>
</evidence>
<dbReference type="AlphaFoldDB" id="A0A9N9R3W0"/>
<dbReference type="EMBL" id="OU893333">
    <property type="protein sequence ID" value="CAG9789017.1"/>
    <property type="molecule type" value="Genomic_DNA"/>
</dbReference>
<sequence length="494" mass="56204">MKLAFKCMLTPRLYKIYRDGPKESMYEPQGLEKWSDKVISTTNTLFNIGLYTSPFICLYVYRRGFFSSDEARFLMRCFWGLGGLFAFCYIVRGIGRAANPKYVAFVNALSTPASDKRNLLENVRRYDFDFKYWPISYTVNSRAIVPWFRNPFSRTANPDLPVYQRIGIQFLAYMATHTFGLRLIYPGSVSLINHLLSTELFKGRTFLVENFNGLRAKIQTADTNTIDTMFIDNRVEHPSRGKILVICCEGNSGFYEIGIMTTPAKAGYSVLGWNHPGFAGSTGRPYPDQEHNAIDAIIQYAITELGFKPEDIVMYGWSIGGYSAAWAAVNYPTIKGLVLDATFDDLLPLAENQMPASWSLLVKEVVRSYVNLNVAEWVVKYNGPVQLIRRTDDEIICLRQGQLASNRGNNLLIKLVENRHPSMNSNTRDALHRLVSLQEAQRASLIYTSVNEYELRALRLIGTYLRDYKSTHCVPLSAQHFESVMEVITAKTKD</sequence>
<evidence type="ECO:0000256" key="1">
    <source>
        <dbReference type="SAM" id="Phobius"/>
    </source>
</evidence>